<name>A0ABT4VUL9_9HYPH</name>
<keyword evidence="1" id="KW-0472">Membrane</keyword>
<dbReference type="Gene3D" id="2.60.120.330">
    <property type="entry name" value="B-lactam Antibiotic, Isopenicillin N Synthase, Chain"/>
    <property type="match status" value="1"/>
</dbReference>
<dbReference type="EMBL" id="JAPJZH010000021">
    <property type="protein sequence ID" value="MDA4848319.1"/>
    <property type="molecule type" value="Genomic_DNA"/>
</dbReference>
<gene>
    <name evidence="3" type="ORF">OOZ53_23380</name>
</gene>
<evidence type="ECO:0000313" key="3">
    <source>
        <dbReference type="EMBL" id="MDA4848319.1"/>
    </source>
</evidence>
<protein>
    <submittedName>
        <fullName evidence="3">Aspartyl/asparaginyl beta-hydroxylase domain-containing protein</fullName>
    </submittedName>
</protein>
<proteinExistence type="predicted"/>
<dbReference type="InterPro" id="IPR027443">
    <property type="entry name" value="IPNS-like_sf"/>
</dbReference>
<feature type="transmembrane region" description="Helical" evidence="1">
    <location>
        <begin position="20"/>
        <end position="47"/>
    </location>
</feature>
<sequence>MQEISEEEDVIPMRKRATRILRIVVPLAILLYLLPVLTIVFLVCGLLDVGRHRRITKPIAKLYFTGNGIPTWLLSPVNLFFDLISFRNKYVYRLEDFPGEERAEIESVLKTFDDNRQEIIADVKEKMGEKKRGMLFYKWYDKNTNDSVAAFNEDFTYVKTIGVSAFSEKEATSRHFGPLRLTIRVLYNLTPFESDNVYIEVDGKKHFWHDDPLFIFDDTLEHCSVNQEDQERYCVFVDVLRPSSFPGLQNAIMRILQTIFINFNGIFYKNWSFLK</sequence>
<dbReference type="RefSeq" id="WP_271092175.1">
    <property type="nucleotide sequence ID" value="NZ_JAPJZH010000021.1"/>
</dbReference>
<dbReference type="Proteomes" id="UP001148313">
    <property type="component" value="Unassembled WGS sequence"/>
</dbReference>
<evidence type="ECO:0000259" key="2">
    <source>
        <dbReference type="Pfam" id="PF05118"/>
    </source>
</evidence>
<dbReference type="InterPro" id="IPR007803">
    <property type="entry name" value="Asp/Arg/Pro-Hydrxlase"/>
</dbReference>
<organism evidence="3 4">
    <name type="scientific">Hoeflea poritis</name>
    <dbReference type="NCBI Taxonomy" id="2993659"/>
    <lineage>
        <taxon>Bacteria</taxon>
        <taxon>Pseudomonadati</taxon>
        <taxon>Pseudomonadota</taxon>
        <taxon>Alphaproteobacteria</taxon>
        <taxon>Hyphomicrobiales</taxon>
        <taxon>Rhizobiaceae</taxon>
        <taxon>Hoeflea</taxon>
    </lineage>
</organism>
<dbReference type="Pfam" id="PF05118">
    <property type="entry name" value="Asp_Arg_Hydrox"/>
    <property type="match status" value="1"/>
</dbReference>
<keyword evidence="1" id="KW-1133">Transmembrane helix</keyword>
<evidence type="ECO:0000256" key="1">
    <source>
        <dbReference type="SAM" id="Phobius"/>
    </source>
</evidence>
<keyword evidence="1" id="KW-0812">Transmembrane</keyword>
<comment type="caution">
    <text evidence="3">The sequence shown here is derived from an EMBL/GenBank/DDBJ whole genome shotgun (WGS) entry which is preliminary data.</text>
</comment>
<evidence type="ECO:0000313" key="4">
    <source>
        <dbReference type="Proteomes" id="UP001148313"/>
    </source>
</evidence>
<accession>A0ABT4VUL9</accession>
<feature type="domain" description="Aspartyl/asparaginy/proline hydroxylase" evidence="2">
    <location>
        <begin position="156"/>
        <end position="242"/>
    </location>
</feature>
<reference evidence="3" key="1">
    <citation type="submission" date="2022-11" db="EMBL/GenBank/DDBJ databases">
        <title>Hoeflea poritis sp. nov., isolated from scleractinian coral Porites lutea.</title>
        <authorList>
            <person name="Zhang G."/>
            <person name="Wei Q."/>
            <person name="Cai L."/>
        </authorList>
    </citation>
    <scope>NUCLEOTIDE SEQUENCE</scope>
    <source>
        <strain evidence="3">E7-10</strain>
    </source>
</reference>
<keyword evidence="4" id="KW-1185">Reference proteome</keyword>